<dbReference type="STRING" id="375574.GCA_001418035_00959"/>
<dbReference type="PANTHER" id="PTHR30346:SF17">
    <property type="entry name" value="LYSR FAMILY TRANSCRIPTIONAL REGULATOR"/>
    <property type="match status" value="1"/>
</dbReference>
<dbReference type="PANTHER" id="PTHR30346">
    <property type="entry name" value="TRANSCRIPTIONAL DUAL REGULATOR HCAR-RELATED"/>
    <property type="match status" value="1"/>
</dbReference>
<evidence type="ECO:0000313" key="6">
    <source>
        <dbReference type="EMBL" id="CUA82301.1"/>
    </source>
</evidence>
<dbReference type="Gene3D" id="3.40.190.10">
    <property type="entry name" value="Periplasmic binding protein-like II"/>
    <property type="match status" value="2"/>
</dbReference>
<dbReference type="GO" id="GO:0003677">
    <property type="term" value="F:DNA binding"/>
    <property type="evidence" value="ECO:0007669"/>
    <property type="project" value="UniProtKB-KW"/>
</dbReference>
<evidence type="ECO:0000313" key="7">
    <source>
        <dbReference type="Proteomes" id="UP000243535"/>
    </source>
</evidence>
<dbReference type="EMBL" id="CYHA01000002">
    <property type="protein sequence ID" value="CUA82301.1"/>
    <property type="molecule type" value="Genomic_DNA"/>
</dbReference>
<dbReference type="GO" id="GO:0003700">
    <property type="term" value="F:DNA-binding transcription factor activity"/>
    <property type="evidence" value="ECO:0007669"/>
    <property type="project" value="InterPro"/>
</dbReference>
<sequence length="312" mass="34221">MDLRHLRYFLVVAEELHFTRAAQRLHIAQPPLSQQIRALEEELGVELFERNRRRVALTPAGEHFRRRASALLGELAVACEETRRIGEGRAGELSVGFTSSLPFTSLLPEVLLDFRQTYPGVTLTLRELFTARQFEALREGTLDIGFVRYDGLAPPEDLVLTEIRRDPLRLVINARHPLAGQAQVALSELADEPFIVYPAGVGTGLNSRVRTLCKAAGYAPRVVQEAGEATTQIGLVAAGLGVAILPAPLECVHIGEVRYLPLRDEGAHVSLALATRSGPQPALLRNFVERVQAHLSPEAGALLRQQAAHLLP</sequence>
<evidence type="ECO:0000256" key="4">
    <source>
        <dbReference type="ARBA" id="ARBA00023163"/>
    </source>
</evidence>
<proteinExistence type="inferred from homology"/>
<dbReference type="InterPro" id="IPR005119">
    <property type="entry name" value="LysR_subst-bd"/>
</dbReference>
<dbReference type="AlphaFoldDB" id="A0A0K6GU74"/>
<dbReference type="SUPFAM" id="SSF53850">
    <property type="entry name" value="Periplasmic binding protein-like II"/>
    <property type="match status" value="1"/>
</dbReference>
<dbReference type="InterPro" id="IPR036390">
    <property type="entry name" value="WH_DNA-bd_sf"/>
</dbReference>
<dbReference type="FunFam" id="1.10.10.10:FF:000001">
    <property type="entry name" value="LysR family transcriptional regulator"/>
    <property type="match status" value="1"/>
</dbReference>
<accession>A0A0K6GU74</accession>
<keyword evidence="3 6" id="KW-0238">DNA-binding</keyword>
<dbReference type="PRINTS" id="PR00039">
    <property type="entry name" value="HTHLYSR"/>
</dbReference>
<evidence type="ECO:0000256" key="2">
    <source>
        <dbReference type="ARBA" id="ARBA00023015"/>
    </source>
</evidence>
<dbReference type="Pfam" id="PF03466">
    <property type="entry name" value="LysR_substrate"/>
    <property type="match status" value="1"/>
</dbReference>
<dbReference type="OrthoDB" id="5292387at2"/>
<keyword evidence="4" id="KW-0804">Transcription</keyword>
<dbReference type="Proteomes" id="UP000243535">
    <property type="component" value="Unassembled WGS sequence"/>
</dbReference>
<evidence type="ECO:0000259" key="5">
    <source>
        <dbReference type="PROSITE" id="PS50931"/>
    </source>
</evidence>
<evidence type="ECO:0000256" key="1">
    <source>
        <dbReference type="ARBA" id="ARBA00009437"/>
    </source>
</evidence>
<dbReference type="CDD" id="cd08414">
    <property type="entry name" value="PBP2_LTTR_aromatics_like"/>
    <property type="match status" value="1"/>
</dbReference>
<gene>
    <name evidence="6" type="ORF">Ga0061063_1166</name>
</gene>
<organism evidence="6 7">
    <name type="scientific">Gulbenkiania indica</name>
    <dbReference type="NCBI Taxonomy" id="375574"/>
    <lineage>
        <taxon>Bacteria</taxon>
        <taxon>Pseudomonadati</taxon>
        <taxon>Pseudomonadota</taxon>
        <taxon>Betaproteobacteria</taxon>
        <taxon>Neisseriales</taxon>
        <taxon>Chromobacteriaceae</taxon>
        <taxon>Gulbenkiania</taxon>
    </lineage>
</organism>
<name>A0A0K6GU74_9NEIS</name>
<dbReference type="SUPFAM" id="SSF46785">
    <property type="entry name" value="Winged helix' DNA-binding domain"/>
    <property type="match status" value="1"/>
</dbReference>
<keyword evidence="7" id="KW-1185">Reference proteome</keyword>
<keyword evidence="2" id="KW-0805">Transcription regulation</keyword>
<dbReference type="InterPro" id="IPR000847">
    <property type="entry name" value="LysR_HTH_N"/>
</dbReference>
<dbReference type="Pfam" id="PF00126">
    <property type="entry name" value="HTH_1"/>
    <property type="match status" value="1"/>
</dbReference>
<reference evidence="7" key="1">
    <citation type="submission" date="2015-08" db="EMBL/GenBank/DDBJ databases">
        <authorList>
            <person name="Varghese N."/>
        </authorList>
    </citation>
    <scope>NUCLEOTIDE SEQUENCE [LARGE SCALE GENOMIC DNA]</scope>
    <source>
        <strain evidence="7">DSM 17901</strain>
    </source>
</reference>
<dbReference type="Gene3D" id="1.10.10.10">
    <property type="entry name" value="Winged helix-like DNA-binding domain superfamily/Winged helix DNA-binding domain"/>
    <property type="match status" value="1"/>
</dbReference>
<comment type="similarity">
    <text evidence="1">Belongs to the LysR transcriptional regulatory family.</text>
</comment>
<protein>
    <submittedName>
        <fullName evidence="6">DNA-binding transcriptional regulator, LysR family</fullName>
    </submittedName>
</protein>
<evidence type="ECO:0000256" key="3">
    <source>
        <dbReference type="ARBA" id="ARBA00023125"/>
    </source>
</evidence>
<feature type="domain" description="HTH lysR-type" evidence="5">
    <location>
        <begin position="1"/>
        <end position="58"/>
    </location>
</feature>
<dbReference type="RefSeq" id="WP_055433571.1">
    <property type="nucleotide sequence ID" value="NZ_CYHA01000002.1"/>
</dbReference>
<dbReference type="InterPro" id="IPR036388">
    <property type="entry name" value="WH-like_DNA-bd_sf"/>
</dbReference>
<dbReference type="GO" id="GO:0032993">
    <property type="term" value="C:protein-DNA complex"/>
    <property type="evidence" value="ECO:0007669"/>
    <property type="project" value="TreeGrafter"/>
</dbReference>
<dbReference type="PROSITE" id="PS50931">
    <property type="entry name" value="HTH_LYSR"/>
    <property type="match status" value="1"/>
</dbReference>